<evidence type="ECO:0000259" key="11">
    <source>
        <dbReference type="PROSITE" id="PS50893"/>
    </source>
</evidence>
<feature type="domain" description="ABC transmembrane type-1" evidence="12">
    <location>
        <begin position="703"/>
        <end position="987"/>
    </location>
</feature>
<dbReference type="SUPFAM" id="SSF90123">
    <property type="entry name" value="ABC transporter transmembrane region"/>
    <property type="match status" value="2"/>
</dbReference>
<feature type="transmembrane region" description="Helical" evidence="10">
    <location>
        <begin position="820"/>
        <end position="840"/>
    </location>
</feature>
<dbReference type="CDD" id="cd18578">
    <property type="entry name" value="ABC_6TM_Pgp_ABCB1_D2_like"/>
    <property type="match status" value="1"/>
</dbReference>
<dbReference type="InterPro" id="IPR017871">
    <property type="entry name" value="ABC_transporter-like_CS"/>
</dbReference>
<dbReference type="PROSITE" id="PS50929">
    <property type="entry name" value="ABC_TM1F"/>
    <property type="match status" value="2"/>
</dbReference>
<dbReference type="GO" id="GO:0005524">
    <property type="term" value="F:ATP binding"/>
    <property type="evidence" value="ECO:0007669"/>
    <property type="project" value="UniProtKB-KW"/>
</dbReference>
<evidence type="ECO:0000259" key="12">
    <source>
        <dbReference type="PROSITE" id="PS50929"/>
    </source>
</evidence>
<dbReference type="PANTHER" id="PTHR43394">
    <property type="entry name" value="ATP-DEPENDENT PERMEASE MDL1, MITOCHONDRIAL"/>
    <property type="match status" value="1"/>
</dbReference>
<evidence type="ECO:0000256" key="4">
    <source>
        <dbReference type="ARBA" id="ARBA00022692"/>
    </source>
</evidence>
<evidence type="ECO:0000256" key="2">
    <source>
        <dbReference type="ARBA" id="ARBA00007577"/>
    </source>
</evidence>
<evidence type="ECO:0000256" key="9">
    <source>
        <dbReference type="SAM" id="MobiDB-lite"/>
    </source>
</evidence>
<evidence type="ECO:0000256" key="6">
    <source>
        <dbReference type="ARBA" id="ARBA00022840"/>
    </source>
</evidence>
<dbReference type="Proteomes" id="UP000657918">
    <property type="component" value="Unassembled WGS sequence"/>
</dbReference>
<gene>
    <name evidence="13" type="ORF">SADUNF_Sadunf15G0000300</name>
</gene>
<dbReference type="GO" id="GO:0090374">
    <property type="term" value="P:oligopeptide export from mitochondrion"/>
    <property type="evidence" value="ECO:0007669"/>
    <property type="project" value="TreeGrafter"/>
</dbReference>
<dbReference type="CDD" id="cd18577">
    <property type="entry name" value="ABC_6TM_Pgp_ABCB1_D1_like"/>
    <property type="match status" value="1"/>
</dbReference>
<dbReference type="Gene3D" id="1.20.1560.10">
    <property type="entry name" value="ABC transporter type 1, transmembrane domain"/>
    <property type="match status" value="1"/>
</dbReference>
<dbReference type="AlphaFoldDB" id="A0A835JEU7"/>
<dbReference type="EMBL" id="JADGMS010000015">
    <property type="protein sequence ID" value="KAF9667224.1"/>
    <property type="molecule type" value="Genomic_DNA"/>
</dbReference>
<sequence>MPRMSPKPQDLVMMEVEENKSSKDINVIDIENQKKDKKIINKALPFHKLLSYADAVDWLLMALGTLGSIIHGMAQPMGYLLLGRALNAFGSNIGDDAAMVKALRKVIPFVWYMAIATFPAGILEVGCWMYTSERQLARLRYAFLKAVLSQDVGAFDTDLSGGKIITGVTNQMSIIQDAIGEKVHAYIFDQFHFNLHFATFFSGILIAAICCWEVALLAFLVVPMILVIGATYSKKTNTVSTVKMMYLSEATSMVEQTTSQIRTVFAFVGESHAIKTFSESMAKQLSISKVEALIKGVGIGAFQTVTFCSWALIIWVGAVVVTAKRAHGGDVLSAIMSILFGAISLTHAAPDMQIFNQAKAAGNEVFEVIRRKPLITYDSKGKTLDRMDGNIDIRDVHFAYPSRQDTLILKGFSLSIPSGKMVALVGSSGCGKSTIISLIARFYDPSEGEILIDNHNIKDLDLRFLRRNVGAVSQEPSLFAGTIKDNLMVGNMVADDQEIENAAMLANAHSFISQLPNQYSTEVGQRGFQLSGGQKQRIAIARTILKNPPILLLDEATSALDSESEKLVQDALVKVMQGRTVVLIAHRMSTIIHADMIAIVENGQVIETGTHRSLLETSKVYGQLFSMQNISTANNSRTAESEESASTNQQLLSTDLDQHEERRRPNEHLCKPPLQEDEKERKEASPFFRIWFGLEHKDLVKTAIGSIAAAFSGISRPFFGYLIITVGVTYYKKDANRRVRWFSIMFSLIGFLSLFTHTLQHYFYGAVGEKAMANLRQALYSGVLRNELAWFEKPENTVGSITSRIIHDTSKVKIIISDRMSVIVQCLSSILIATIVSMVVNWRMSLVAWAVMPCHFIGGLIQAKSAKGFSGDYAAAHYELVELASESTTNIRTIASFCHEEKILKKAKTCLENPERRSRKESIKYGLIQGVSLCLWNIAHAIALWYTTQLIDKHQATFLDGIRSYQIFSLTVPSITELWTLVPTVISAIDVLAPTFQTLDRETKIQPDIPKSPDLETIVGRIEFQNIQFNYPLRPEVTVLHNFSLQIEAGSKVALVGPSGSGKSSVLALLLRFYDPREGRVLIDMKDIREYNLRELRKQIGWVQQEPLLFNVSIRDNIIYGDEGASETEIMKVSREANVHEFVCNFPDGYDTVVGEKGCQLSGGQKQRIAIARTLLKRPAILLLDEATSALDAENERSIVGALGSIKLNDNRGFGYTTTQITVAHRLSTVKNSDTIIVMDKGEIVQMGSHPALIATSDGFYSRLYQLQNLTEK</sequence>
<evidence type="ECO:0000313" key="13">
    <source>
        <dbReference type="EMBL" id="KAF9667224.1"/>
    </source>
</evidence>
<feature type="transmembrane region" description="Helical" evidence="10">
    <location>
        <begin position="293"/>
        <end position="319"/>
    </location>
</feature>
<feature type="transmembrane region" description="Helical" evidence="10">
    <location>
        <begin position="699"/>
        <end position="724"/>
    </location>
</feature>
<feature type="transmembrane region" description="Helical" evidence="10">
    <location>
        <begin position="58"/>
        <end position="82"/>
    </location>
</feature>
<organism evidence="13 14">
    <name type="scientific">Salix dunnii</name>
    <dbReference type="NCBI Taxonomy" id="1413687"/>
    <lineage>
        <taxon>Eukaryota</taxon>
        <taxon>Viridiplantae</taxon>
        <taxon>Streptophyta</taxon>
        <taxon>Embryophyta</taxon>
        <taxon>Tracheophyta</taxon>
        <taxon>Spermatophyta</taxon>
        <taxon>Magnoliopsida</taxon>
        <taxon>eudicotyledons</taxon>
        <taxon>Gunneridae</taxon>
        <taxon>Pentapetalae</taxon>
        <taxon>rosids</taxon>
        <taxon>fabids</taxon>
        <taxon>Malpighiales</taxon>
        <taxon>Salicaceae</taxon>
        <taxon>Saliceae</taxon>
        <taxon>Salix</taxon>
    </lineage>
</organism>
<proteinExistence type="inferred from homology"/>
<feature type="region of interest" description="Disordered" evidence="9">
    <location>
        <begin position="655"/>
        <end position="681"/>
    </location>
</feature>
<feature type="transmembrane region" description="Helical" evidence="10">
    <location>
        <begin position="744"/>
        <end position="767"/>
    </location>
</feature>
<feature type="domain" description="ABC transporter" evidence="11">
    <location>
        <begin position="391"/>
        <end position="627"/>
    </location>
</feature>
<accession>A0A835JEU7</accession>
<feature type="transmembrane region" description="Helical" evidence="10">
    <location>
        <begin position="200"/>
        <end position="228"/>
    </location>
</feature>
<dbReference type="InterPro" id="IPR003593">
    <property type="entry name" value="AAA+_ATPase"/>
</dbReference>
<dbReference type="InterPro" id="IPR027417">
    <property type="entry name" value="P-loop_NTPase"/>
</dbReference>
<reference evidence="13 14" key="1">
    <citation type="submission" date="2020-10" db="EMBL/GenBank/DDBJ databases">
        <title>Plant Genome Project.</title>
        <authorList>
            <person name="Zhang R.-G."/>
        </authorList>
    </citation>
    <scope>NUCLEOTIDE SEQUENCE [LARGE SCALE GENOMIC DNA]</scope>
    <source>
        <strain evidence="13">FAFU-HL-1</strain>
        <tissue evidence="13">Leaf</tissue>
    </source>
</reference>
<keyword evidence="7 10" id="KW-1133">Transmembrane helix</keyword>
<feature type="domain" description="ABC transmembrane type-1" evidence="12">
    <location>
        <begin position="62"/>
        <end position="357"/>
    </location>
</feature>
<dbReference type="InterPro" id="IPR039421">
    <property type="entry name" value="Type_1_exporter"/>
</dbReference>
<feature type="compositionally biased region" description="Basic and acidic residues" evidence="9">
    <location>
        <begin position="656"/>
        <end position="681"/>
    </location>
</feature>
<dbReference type="OrthoDB" id="6500128at2759"/>
<feature type="transmembrane region" description="Helical" evidence="10">
    <location>
        <begin position="109"/>
        <end position="131"/>
    </location>
</feature>
<evidence type="ECO:0000256" key="8">
    <source>
        <dbReference type="ARBA" id="ARBA00023136"/>
    </source>
</evidence>
<dbReference type="InterPro" id="IPR036640">
    <property type="entry name" value="ABC1_TM_sf"/>
</dbReference>
<keyword evidence="14" id="KW-1185">Reference proteome</keyword>
<keyword evidence="4 10" id="KW-0812">Transmembrane</keyword>
<dbReference type="InterPro" id="IPR003439">
    <property type="entry name" value="ABC_transporter-like_ATP-bd"/>
</dbReference>
<keyword evidence="6" id="KW-0067">ATP-binding</keyword>
<evidence type="ECO:0000256" key="7">
    <source>
        <dbReference type="ARBA" id="ARBA00022989"/>
    </source>
</evidence>
<comment type="subcellular location">
    <subcellularLocation>
        <location evidence="1">Membrane</location>
        <topology evidence="1">Multi-pass membrane protein</topology>
    </subcellularLocation>
</comment>
<protein>
    <submittedName>
        <fullName evidence="13">Uncharacterized protein</fullName>
    </submittedName>
</protein>
<keyword evidence="3" id="KW-0813">Transport</keyword>
<dbReference type="PROSITE" id="PS50893">
    <property type="entry name" value="ABC_TRANSPORTER_2"/>
    <property type="match status" value="2"/>
</dbReference>
<dbReference type="PROSITE" id="PS00211">
    <property type="entry name" value="ABC_TRANSPORTER_1"/>
    <property type="match status" value="2"/>
</dbReference>
<evidence type="ECO:0000313" key="14">
    <source>
        <dbReference type="Proteomes" id="UP000657918"/>
    </source>
</evidence>
<feature type="transmembrane region" description="Helical" evidence="10">
    <location>
        <begin position="331"/>
        <end position="349"/>
    </location>
</feature>
<dbReference type="GO" id="GO:0015421">
    <property type="term" value="F:ABC-type oligopeptide transporter activity"/>
    <property type="evidence" value="ECO:0007669"/>
    <property type="project" value="TreeGrafter"/>
</dbReference>
<evidence type="ECO:0000256" key="1">
    <source>
        <dbReference type="ARBA" id="ARBA00004141"/>
    </source>
</evidence>
<dbReference type="SMART" id="SM00382">
    <property type="entry name" value="AAA"/>
    <property type="match status" value="2"/>
</dbReference>
<dbReference type="GO" id="GO:0016887">
    <property type="term" value="F:ATP hydrolysis activity"/>
    <property type="evidence" value="ECO:0007669"/>
    <property type="project" value="InterPro"/>
</dbReference>
<dbReference type="PANTHER" id="PTHR43394:SF1">
    <property type="entry name" value="ATP-BINDING CASSETTE SUB-FAMILY B MEMBER 10, MITOCHONDRIAL"/>
    <property type="match status" value="1"/>
</dbReference>
<dbReference type="FunFam" id="3.40.50.300:FF:000967">
    <property type="entry name" value="ABC multidrug transporter mdr4"/>
    <property type="match status" value="1"/>
</dbReference>
<dbReference type="CDD" id="cd03249">
    <property type="entry name" value="ABC_MTABC3_MDL1_MDL2"/>
    <property type="match status" value="2"/>
</dbReference>
<dbReference type="Pfam" id="PF00005">
    <property type="entry name" value="ABC_tran"/>
    <property type="match status" value="2"/>
</dbReference>
<feature type="domain" description="ABC transporter" evidence="11">
    <location>
        <begin position="1022"/>
        <end position="1266"/>
    </location>
</feature>
<evidence type="ECO:0000256" key="3">
    <source>
        <dbReference type="ARBA" id="ARBA00022448"/>
    </source>
</evidence>
<feature type="transmembrane region" description="Helical" evidence="10">
    <location>
        <begin position="925"/>
        <end position="946"/>
    </location>
</feature>
<dbReference type="FunFam" id="3.40.50.300:FF:000205">
    <property type="entry name" value="ABC transporter B family member 4"/>
    <property type="match status" value="1"/>
</dbReference>
<evidence type="ECO:0000256" key="10">
    <source>
        <dbReference type="SAM" id="Phobius"/>
    </source>
</evidence>
<dbReference type="InterPro" id="IPR011527">
    <property type="entry name" value="ABC1_TM_dom"/>
</dbReference>
<keyword evidence="5" id="KW-0547">Nucleotide-binding</keyword>
<dbReference type="Pfam" id="PF00664">
    <property type="entry name" value="ABC_membrane"/>
    <property type="match status" value="2"/>
</dbReference>
<comment type="similarity">
    <text evidence="2">Belongs to the ABC transporter superfamily. ABCB family. Multidrug resistance exporter (TC 3.A.1.201) subfamily.</text>
</comment>
<keyword evidence="8 10" id="KW-0472">Membrane</keyword>
<dbReference type="Gene3D" id="3.40.50.300">
    <property type="entry name" value="P-loop containing nucleotide triphosphate hydrolases"/>
    <property type="match status" value="2"/>
</dbReference>
<comment type="caution">
    <text evidence="13">The sequence shown here is derived from an EMBL/GenBank/DDBJ whole genome shotgun (WGS) entry which is preliminary data.</text>
</comment>
<evidence type="ECO:0000256" key="5">
    <source>
        <dbReference type="ARBA" id="ARBA00022741"/>
    </source>
</evidence>
<dbReference type="SUPFAM" id="SSF52540">
    <property type="entry name" value="P-loop containing nucleoside triphosphate hydrolases"/>
    <property type="match status" value="2"/>
</dbReference>
<dbReference type="GO" id="GO:0005743">
    <property type="term" value="C:mitochondrial inner membrane"/>
    <property type="evidence" value="ECO:0007669"/>
    <property type="project" value="TreeGrafter"/>
</dbReference>
<name>A0A835JEU7_9ROSI</name>